<accession>A0A857J3H1</accession>
<evidence type="ECO:0000256" key="1">
    <source>
        <dbReference type="ARBA" id="ARBA00006987"/>
    </source>
</evidence>
<comment type="similarity">
    <text evidence="1">Belongs to the UPF0065 (bug) family.</text>
</comment>
<sequence>MFKFLARAALLSALVLQSAFAADAYPSRPITIVVGVAPGGSLDALARLVAAQMTIDLKQSVVVENTTGAGGLVGYQKMTRSAPDGYTLMFSNSSMVLIPLMFPKAGLDIVGDTTPIGHVANVPMVVAVSNQSGIQDLGALMTQMKSGGAKLNFGSGGPGTTSHLAEAVFIKMVGGQGELVAYRGSGPALADVMAGTIEGIIDQTVTLTSLHQSKRVKALAVSSPKRTAQLPDVPTFAEAGLPQFDMQIWNGLVGPKGLPPAVAEVLQKSLRRIVESPEWRDRIGQLGAEPPPASELGPQALRATLAADQKKLAGMAGELNLQAR</sequence>
<dbReference type="PANTHER" id="PTHR42928:SF5">
    <property type="entry name" value="BLR1237 PROTEIN"/>
    <property type="match status" value="1"/>
</dbReference>
<feature type="signal peptide" evidence="2">
    <location>
        <begin position="1"/>
        <end position="21"/>
    </location>
</feature>
<keyword evidence="4" id="KW-1185">Reference proteome</keyword>
<dbReference type="SUPFAM" id="SSF53850">
    <property type="entry name" value="Periplasmic binding protein-like II"/>
    <property type="match status" value="1"/>
</dbReference>
<name>A0A857J3H1_9BURK</name>
<dbReference type="PIRSF" id="PIRSF017082">
    <property type="entry name" value="YflP"/>
    <property type="match status" value="1"/>
</dbReference>
<reference evidence="3 4" key="1">
    <citation type="submission" date="2020-01" db="EMBL/GenBank/DDBJ databases">
        <title>Genome sequencing of strain KACC 21265.</title>
        <authorList>
            <person name="Heo J."/>
            <person name="Kim S.-J."/>
            <person name="Kim J.-S."/>
            <person name="Hong S.-B."/>
            <person name="Kwon S.-W."/>
        </authorList>
    </citation>
    <scope>NUCLEOTIDE SEQUENCE [LARGE SCALE GENOMIC DNA]</scope>
    <source>
        <strain evidence="3 4">KACC 21265</strain>
    </source>
</reference>
<dbReference type="InterPro" id="IPR005064">
    <property type="entry name" value="BUG"/>
</dbReference>
<dbReference type="CDD" id="cd07012">
    <property type="entry name" value="PBP2_Bug_TTT"/>
    <property type="match status" value="1"/>
</dbReference>
<dbReference type="AlphaFoldDB" id="A0A857J3H1"/>
<organism evidence="3 4">
    <name type="scientific">Xylophilus rhododendri</name>
    <dbReference type="NCBI Taxonomy" id="2697032"/>
    <lineage>
        <taxon>Bacteria</taxon>
        <taxon>Pseudomonadati</taxon>
        <taxon>Pseudomonadota</taxon>
        <taxon>Betaproteobacteria</taxon>
        <taxon>Burkholderiales</taxon>
        <taxon>Xylophilus</taxon>
    </lineage>
</organism>
<dbReference type="Gene3D" id="3.40.190.150">
    <property type="entry name" value="Bordetella uptake gene, domain 1"/>
    <property type="match status" value="1"/>
</dbReference>
<protein>
    <submittedName>
        <fullName evidence="3">Tripartite tricarboxylate transporter substrate binding protein</fullName>
    </submittedName>
</protein>
<gene>
    <name evidence="3" type="ORF">GT347_10110</name>
</gene>
<dbReference type="PANTHER" id="PTHR42928">
    <property type="entry name" value="TRICARBOXYLATE-BINDING PROTEIN"/>
    <property type="match status" value="1"/>
</dbReference>
<evidence type="ECO:0000256" key="2">
    <source>
        <dbReference type="SAM" id="SignalP"/>
    </source>
</evidence>
<dbReference type="Gene3D" id="3.40.190.10">
    <property type="entry name" value="Periplasmic binding protein-like II"/>
    <property type="match status" value="1"/>
</dbReference>
<dbReference type="Pfam" id="PF03401">
    <property type="entry name" value="TctC"/>
    <property type="match status" value="1"/>
</dbReference>
<dbReference type="KEGG" id="xyk:GT347_10110"/>
<dbReference type="EMBL" id="CP047650">
    <property type="protein sequence ID" value="QHI98316.1"/>
    <property type="molecule type" value="Genomic_DNA"/>
</dbReference>
<proteinExistence type="inferred from homology"/>
<dbReference type="Proteomes" id="UP000464787">
    <property type="component" value="Chromosome"/>
</dbReference>
<dbReference type="RefSeq" id="WP_160551833.1">
    <property type="nucleotide sequence ID" value="NZ_CP047650.1"/>
</dbReference>
<dbReference type="InterPro" id="IPR042100">
    <property type="entry name" value="Bug_dom1"/>
</dbReference>
<keyword evidence="2" id="KW-0732">Signal</keyword>
<feature type="chain" id="PRO_5033011857" evidence="2">
    <location>
        <begin position="22"/>
        <end position="324"/>
    </location>
</feature>
<evidence type="ECO:0000313" key="4">
    <source>
        <dbReference type="Proteomes" id="UP000464787"/>
    </source>
</evidence>
<evidence type="ECO:0000313" key="3">
    <source>
        <dbReference type="EMBL" id="QHI98316.1"/>
    </source>
</evidence>